<reference evidence="1 2" key="1">
    <citation type="submission" date="2020-04" db="EMBL/GenBank/DDBJ databases">
        <title>Flammeovirga sp. SR4, a novel species isolated from seawater.</title>
        <authorList>
            <person name="Wang X."/>
        </authorList>
    </citation>
    <scope>NUCLEOTIDE SEQUENCE [LARGE SCALE GENOMIC DNA]</scope>
    <source>
        <strain evidence="1 2">ATCC 23126</strain>
    </source>
</reference>
<organism evidence="1 2">
    <name type="scientific">Flammeovirga aprica JL-4</name>
    <dbReference type="NCBI Taxonomy" id="694437"/>
    <lineage>
        <taxon>Bacteria</taxon>
        <taxon>Pseudomonadati</taxon>
        <taxon>Bacteroidota</taxon>
        <taxon>Cytophagia</taxon>
        <taxon>Cytophagales</taxon>
        <taxon>Flammeovirgaceae</taxon>
        <taxon>Flammeovirga</taxon>
    </lineage>
</organism>
<sequence>MQYQQIIYDLNNPFASEEEVNQAIKLGKQLPLKGVCVSPFWAKKVAREFQDKTLIIQSYAGTLNDLTQIKVFAMKELIKVGVNDIISTLNIGAFRTNSGWCKIECLQLSETAHAQEVLHTLKIPASPLNNNEIEKVVSICNQTGIDTLMLQEIHLDQVTLVRENISSDIELSIQTSDQNILKMPFETVNLSSESIQP</sequence>
<gene>
    <name evidence="1" type="ORF">HHU12_15795</name>
</gene>
<dbReference type="AlphaFoldDB" id="A0A7X9RVF2"/>
<accession>A0A7X9RVF2</accession>
<dbReference type="SUPFAM" id="SSF51569">
    <property type="entry name" value="Aldolase"/>
    <property type="match status" value="1"/>
</dbReference>
<name>A0A7X9RVF2_9BACT</name>
<protein>
    <recommendedName>
        <fullName evidence="3">Deoxyribose-phosphate aldolase</fullName>
    </recommendedName>
</protein>
<dbReference type="Proteomes" id="UP000576082">
    <property type="component" value="Unassembled WGS sequence"/>
</dbReference>
<evidence type="ECO:0000313" key="2">
    <source>
        <dbReference type="Proteomes" id="UP000576082"/>
    </source>
</evidence>
<dbReference type="InterPro" id="IPR013785">
    <property type="entry name" value="Aldolase_TIM"/>
</dbReference>
<evidence type="ECO:0000313" key="1">
    <source>
        <dbReference type="EMBL" id="NME69439.1"/>
    </source>
</evidence>
<dbReference type="EMBL" id="JABANE010000041">
    <property type="protein sequence ID" value="NME69439.1"/>
    <property type="molecule type" value="Genomic_DNA"/>
</dbReference>
<dbReference type="Gene3D" id="3.20.20.70">
    <property type="entry name" value="Aldolase class I"/>
    <property type="match status" value="1"/>
</dbReference>
<keyword evidence="2" id="KW-1185">Reference proteome</keyword>
<evidence type="ECO:0008006" key="3">
    <source>
        <dbReference type="Google" id="ProtNLM"/>
    </source>
</evidence>
<dbReference type="RefSeq" id="WP_169657714.1">
    <property type="nucleotide sequence ID" value="NZ_JABANE010000041.1"/>
</dbReference>
<dbReference type="CDD" id="cd00945">
    <property type="entry name" value="Aldolase_Class_I"/>
    <property type="match status" value="1"/>
</dbReference>
<comment type="caution">
    <text evidence="1">The sequence shown here is derived from an EMBL/GenBank/DDBJ whole genome shotgun (WGS) entry which is preliminary data.</text>
</comment>
<proteinExistence type="predicted"/>